<dbReference type="OrthoDB" id="2417886at2"/>
<protein>
    <submittedName>
        <fullName evidence="1">Heptaprenyl diphosphate synthase (HEPPP synthase) subunit 1</fullName>
    </submittedName>
</protein>
<name>A0A1I6TYJ5_9BACL</name>
<dbReference type="GO" id="GO:0009234">
    <property type="term" value="P:menaquinone biosynthetic process"/>
    <property type="evidence" value="ECO:0007669"/>
    <property type="project" value="InterPro"/>
</dbReference>
<dbReference type="Gene3D" id="1.20.120.1450">
    <property type="match status" value="1"/>
</dbReference>
<evidence type="ECO:0000313" key="2">
    <source>
        <dbReference type="Proteomes" id="UP000198660"/>
    </source>
</evidence>
<sequence length="252" mass="28868">MTLTQQHELNRIVEEIRVQSRHSYLEKHLGKQDVPLFFVQVLYYMLRSRMLSTERIHRYCVTATLLQMGLDIHETISEGTLSKEGMRTRQLAVLTGDYFSSLFYRELAEHGEIQGIVALSKAICDVNEAKMERYAMKEAPGFSWSHWLELSKRIHGGLITTLASFFYEGDQNSDPWMRLGANLVLLFLHGEKSSMLGSVRSLPEGLTEVLAAETISLMKEVRPLSVRHELCQVVQGNNSLPHRLEEYVVREG</sequence>
<gene>
    <name evidence="1" type="ORF">SAMN05444972_11225</name>
</gene>
<keyword evidence="2" id="KW-1185">Reference proteome</keyword>
<reference evidence="2" key="1">
    <citation type="submission" date="2016-10" db="EMBL/GenBank/DDBJ databases">
        <authorList>
            <person name="Varghese N."/>
            <person name="Submissions S."/>
        </authorList>
    </citation>
    <scope>NUCLEOTIDE SEQUENCE [LARGE SCALE GENOMIC DNA]</scope>
    <source>
        <strain evidence="2">DSM 45789</strain>
    </source>
</reference>
<dbReference type="Pfam" id="PF07307">
    <property type="entry name" value="HEPPP_synt_1"/>
    <property type="match status" value="1"/>
</dbReference>
<dbReference type="Proteomes" id="UP000198660">
    <property type="component" value="Unassembled WGS sequence"/>
</dbReference>
<organism evidence="1 2">
    <name type="scientific">Marininema halotolerans</name>
    <dbReference type="NCBI Taxonomy" id="1155944"/>
    <lineage>
        <taxon>Bacteria</taxon>
        <taxon>Bacillati</taxon>
        <taxon>Bacillota</taxon>
        <taxon>Bacilli</taxon>
        <taxon>Bacillales</taxon>
        <taxon>Thermoactinomycetaceae</taxon>
        <taxon>Marininema</taxon>
    </lineage>
</organism>
<proteinExistence type="predicted"/>
<dbReference type="EMBL" id="FPAA01000012">
    <property type="protein sequence ID" value="SFS94319.1"/>
    <property type="molecule type" value="Genomic_DNA"/>
</dbReference>
<dbReference type="InterPro" id="IPR009920">
    <property type="entry name" value="HEPPP_synth_su1"/>
</dbReference>
<dbReference type="AlphaFoldDB" id="A0A1I6TYJ5"/>
<accession>A0A1I6TYJ5</accession>
<evidence type="ECO:0000313" key="1">
    <source>
        <dbReference type="EMBL" id="SFS94319.1"/>
    </source>
</evidence>
<dbReference type="RefSeq" id="WP_091838582.1">
    <property type="nucleotide sequence ID" value="NZ_FPAA01000012.1"/>
</dbReference>